<evidence type="ECO:0000313" key="1">
    <source>
        <dbReference type="EMBL" id="NML28024.1"/>
    </source>
</evidence>
<dbReference type="InterPro" id="IPR054249">
    <property type="entry name" value="DUF6976"/>
</dbReference>
<evidence type="ECO:0000313" key="2">
    <source>
        <dbReference type="Proteomes" id="UP000580043"/>
    </source>
</evidence>
<dbReference type="AlphaFoldDB" id="A0A848G9S6"/>
<proteinExistence type="predicted"/>
<name>A0A848G9S6_9RHOO</name>
<reference evidence="1 2" key="1">
    <citation type="submission" date="2020-04" db="EMBL/GenBank/DDBJ databases">
        <title>Zoogloea sp. G-4-1-14 isolated from soil.</title>
        <authorList>
            <person name="Dahal R.H."/>
        </authorList>
    </citation>
    <scope>NUCLEOTIDE SEQUENCE [LARGE SCALE GENOMIC DNA]</scope>
    <source>
        <strain evidence="1 2">G-4-1-14</strain>
    </source>
</reference>
<protein>
    <submittedName>
        <fullName evidence="1">Uncharacterized protein</fullName>
    </submittedName>
</protein>
<sequence>MSRGTMINRLMTPDEAAGLIREGRLLMLAGDEAALRRLPAGNWIGGTIPYFMDDTGGVSSRERLFVTEVPVTAGAPQLRFYDVAGLDQLCVDGPDNGYSLIIIPAFSAVHSLYARRAPAFEDMFIKPVAGWVAGCHLDDLGRATPQVVLGSGPHFDSERAVVMHVPLPDEAYARIDILNAMTQGGEDSLRFAETGFSASACTVNGEPRNLAEYLLARGADTRLPLVADYGGASVNVSIKAIDGAAGRVDFYAPVFDDVEYRLAAPVDFSVPPVEEGMEPALWSCNCILNYAYWGLEGRSTGTPPGPMSFGEIAYLLLNQTQVCLRIGRD</sequence>
<dbReference type="RefSeq" id="WP_169147558.1">
    <property type="nucleotide sequence ID" value="NZ_JABBGA010000021.1"/>
</dbReference>
<keyword evidence="2" id="KW-1185">Reference proteome</keyword>
<dbReference type="Pfam" id="PF22396">
    <property type="entry name" value="DUF6976"/>
    <property type="match status" value="1"/>
</dbReference>
<dbReference type="EMBL" id="JABBGA010000021">
    <property type="protein sequence ID" value="NML28024.1"/>
    <property type="molecule type" value="Genomic_DNA"/>
</dbReference>
<gene>
    <name evidence="1" type="ORF">HHL15_19880</name>
</gene>
<organism evidence="1 2">
    <name type="scientific">Zoogloea dura</name>
    <dbReference type="NCBI Taxonomy" id="2728840"/>
    <lineage>
        <taxon>Bacteria</taxon>
        <taxon>Pseudomonadati</taxon>
        <taxon>Pseudomonadota</taxon>
        <taxon>Betaproteobacteria</taxon>
        <taxon>Rhodocyclales</taxon>
        <taxon>Zoogloeaceae</taxon>
        <taxon>Zoogloea</taxon>
    </lineage>
</organism>
<accession>A0A848G9S6</accession>
<dbReference type="Proteomes" id="UP000580043">
    <property type="component" value="Unassembled WGS sequence"/>
</dbReference>
<comment type="caution">
    <text evidence="1">The sequence shown here is derived from an EMBL/GenBank/DDBJ whole genome shotgun (WGS) entry which is preliminary data.</text>
</comment>